<feature type="transmembrane region" description="Helical" evidence="6">
    <location>
        <begin position="169"/>
        <end position="187"/>
    </location>
</feature>
<evidence type="ECO:0000256" key="6">
    <source>
        <dbReference type="SAM" id="Phobius"/>
    </source>
</evidence>
<keyword evidence="5 6" id="KW-0472">Membrane</keyword>
<evidence type="ECO:0000256" key="4">
    <source>
        <dbReference type="ARBA" id="ARBA00022989"/>
    </source>
</evidence>
<keyword evidence="3 6" id="KW-0812">Transmembrane</keyword>
<dbReference type="PANTHER" id="PTHR23513:SF6">
    <property type="entry name" value="MAJOR FACILITATOR SUPERFAMILY ASSOCIATED DOMAIN-CONTAINING PROTEIN"/>
    <property type="match status" value="1"/>
</dbReference>
<protein>
    <submittedName>
        <fullName evidence="8">MFS transporter</fullName>
    </submittedName>
</protein>
<feature type="transmembrane region" description="Helical" evidence="6">
    <location>
        <begin position="51"/>
        <end position="69"/>
    </location>
</feature>
<evidence type="ECO:0000313" key="8">
    <source>
        <dbReference type="EMBL" id="MFF9886408.1"/>
    </source>
</evidence>
<feature type="domain" description="Major facilitator superfamily (MFS) profile" evidence="7">
    <location>
        <begin position="1"/>
        <end position="191"/>
    </location>
</feature>
<dbReference type="RefSeq" id="WP_030794443.1">
    <property type="nucleotide sequence ID" value="NZ_JBFACJ010000049.1"/>
</dbReference>
<accession>A0ABW6Z654</accession>
<dbReference type="PROSITE" id="PS50850">
    <property type="entry name" value="MFS"/>
    <property type="match status" value="1"/>
</dbReference>
<name>A0ABW6Z654_9ACTN</name>
<feature type="transmembrane region" description="Helical" evidence="6">
    <location>
        <begin position="370"/>
        <end position="388"/>
    </location>
</feature>
<evidence type="ECO:0000256" key="3">
    <source>
        <dbReference type="ARBA" id="ARBA00022692"/>
    </source>
</evidence>
<sequence length="399" mass="41295">MPAFFQPLRYARFRRLWLSQLASSVGDSAFAVAMVGIILNERRAADLGSALASEGVALAVVTLFAGVWVDRSSRARVMAVSDTLRLTAVLGFLIAPSDLPLWLLMTLAAMMGAGAALFRPAFGALVPSLVPPEAIPAANALRSAALQFSAVIGPAAGGILLATHGADSVLLFNVATFLVSILTLIGTKDPRPVRPPSRNAWQEARAGFGEVRARPWALAMMALGSVHALVVIGPLLFLLPDLLRKGGHFASYGPLIALQASGALAGGILAARWTPRNAGTAVICANAAAGLQLACLAYAAPVPLIGLAAFATGAGYAFGGVVWISTLQRNVPNETLGRVLSLDTLSGYALMPLGVAVAPVVVSTLGSRTFLLAALTALLTATALPLFFRDVRTMGRSTP</sequence>
<dbReference type="PANTHER" id="PTHR23513">
    <property type="entry name" value="INTEGRAL MEMBRANE EFFLUX PROTEIN-RELATED"/>
    <property type="match status" value="1"/>
</dbReference>
<dbReference type="InterPro" id="IPR020846">
    <property type="entry name" value="MFS_dom"/>
</dbReference>
<feature type="transmembrane region" description="Helical" evidence="6">
    <location>
        <begin position="305"/>
        <end position="324"/>
    </location>
</feature>
<dbReference type="Proteomes" id="UP001603418">
    <property type="component" value="Unassembled WGS sequence"/>
</dbReference>
<evidence type="ECO:0000256" key="1">
    <source>
        <dbReference type="ARBA" id="ARBA00004651"/>
    </source>
</evidence>
<organism evidence="8 9">
    <name type="scientific">Streptomyces eurythermus</name>
    <dbReference type="NCBI Taxonomy" id="42237"/>
    <lineage>
        <taxon>Bacteria</taxon>
        <taxon>Bacillati</taxon>
        <taxon>Actinomycetota</taxon>
        <taxon>Actinomycetes</taxon>
        <taxon>Kitasatosporales</taxon>
        <taxon>Streptomycetaceae</taxon>
        <taxon>Streptomyces</taxon>
    </lineage>
</organism>
<keyword evidence="4 6" id="KW-1133">Transmembrane helix</keyword>
<comment type="caution">
    <text evidence="8">The sequence shown here is derived from an EMBL/GenBank/DDBJ whole genome shotgun (WGS) entry which is preliminary data.</text>
</comment>
<feature type="transmembrane region" description="Helical" evidence="6">
    <location>
        <begin position="278"/>
        <end position="299"/>
    </location>
</feature>
<dbReference type="SUPFAM" id="SSF103473">
    <property type="entry name" value="MFS general substrate transporter"/>
    <property type="match status" value="1"/>
</dbReference>
<feature type="transmembrane region" description="Helical" evidence="6">
    <location>
        <begin position="249"/>
        <end position="271"/>
    </location>
</feature>
<feature type="transmembrane region" description="Helical" evidence="6">
    <location>
        <begin position="21"/>
        <end position="39"/>
    </location>
</feature>
<comment type="subcellular location">
    <subcellularLocation>
        <location evidence="1">Cell membrane</location>
        <topology evidence="1">Multi-pass membrane protein</topology>
    </subcellularLocation>
</comment>
<gene>
    <name evidence="8" type="ORF">ACF1HC_33150</name>
</gene>
<dbReference type="Gene3D" id="1.20.1250.20">
    <property type="entry name" value="MFS general substrate transporter like domains"/>
    <property type="match status" value="1"/>
</dbReference>
<dbReference type="InterPro" id="IPR036259">
    <property type="entry name" value="MFS_trans_sf"/>
</dbReference>
<dbReference type="CDD" id="cd06173">
    <property type="entry name" value="MFS_MefA_like"/>
    <property type="match status" value="1"/>
</dbReference>
<feature type="transmembrane region" description="Helical" evidence="6">
    <location>
        <begin position="345"/>
        <end position="364"/>
    </location>
</feature>
<proteinExistence type="predicted"/>
<keyword evidence="9" id="KW-1185">Reference proteome</keyword>
<dbReference type="Pfam" id="PF07690">
    <property type="entry name" value="MFS_1"/>
    <property type="match status" value="1"/>
</dbReference>
<keyword evidence="2" id="KW-1003">Cell membrane</keyword>
<evidence type="ECO:0000259" key="7">
    <source>
        <dbReference type="PROSITE" id="PS50850"/>
    </source>
</evidence>
<dbReference type="EMBL" id="JBICBM010000020">
    <property type="protein sequence ID" value="MFF9886408.1"/>
    <property type="molecule type" value="Genomic_DNA"/>
</dbReference>
<evidence type="ECO:0000313" key="9">
    <source>
        <dbReference type="Proteomes" id="UP001603418"/>
    </source>
</evidence>
<evidence type="ECO:0000256" key="2">
    <source>
        <dbReference type="ARBA" id="ARBA00022475"/>
    </source>
</evidence>
<feature type="transmembrane region" description="Helical" evidence="6">
    <location>
        <begin position="216"/>
        <end position="237"/>
    </location>
</feature>
<dbReference type="InterPro" id="IPR011701">
    <property type="entry name" value="MFS"/>
</dbReference>
<reference evidence="8 9" key="1">
    <citation type="submission" date="2024-10" db="EMBL/GenBank/DDBJ databases">
        <title>The Natural Products Discovery Center: Release of the First 8490 Sequenced Strains for Exploring Actinobacteria Biosynthetic Diversity.</title>
        <authorList>
            <person name="Kalkreuter E."/>
            <person name="Kautsar S.A."/>
            <person name="Yang D."/>
            <person name="Bader C.D."/>
            <person name="Teijaro C.N."/>
            <person name="Fluegel L."/>
            <person name="Davis C.M."/>
            <person name="Simpson J.R."/>
            <person name="Lauterbach L."/>
            <person name="Steele A.D."/>
            <person name="Gui C."/>
            <person name="Meng S."/>
            <person name="Li G."/>
            <person name="Viehrig K."/>
            <person name="Ye F."/>
            <person name="Su P."/>
            <person name="Kiefer A.F."/>
            <person name="Nichols A."/>
            <person name="Cepeda A.J."/>
            <person name="Yan W."/>
            <person name="Fan B."/>
            <person name="Jiang Y."/>
            <person name="Adhikari A."/>
            <person name="Zheng C.-J."/>
            <person name="Schuster L."/>
            <person name="Cowan T.M."/>
            <person name="Smanski M.J."/>
            <person name="Chevrette M.G."/>
            <person name="De Carvalho L.P.S."/>
            <person name="Shen B."/>
        </authorList>
    </citation>
    <scope>NUCLEOTIDE SEQUENCE [LARGE SCALE GENOMIC DNA]</scope>
    <source>
        <strain evidence="8 9">NPDC013366</strain>
    </source>
</reference>
<evidence type="ECO:0000256" key="5">
    <source>
        <dbReference type="ARBA" id="ARBA00023136"/>
    </source>
</evidence>